<accession>A0ACB9ZH58</accession>
<name>A0ACB9ZH58_9PEZI</name>
<dbReference type="Proteomes" id="UP001497700">
    <property type="component" value="Unassembled WGS sequence"/>
</dbReference>
<sequence length="572" mass="63483">MCGIHGVVSTVAIPSISSELRNALSNRGPDHFGQADRELLISNGDSVIHLNFTSTVLALRGDHVARQPLESPTTGSVLCWNGEAWRIDGQPISRKNDGELILAKLDATGAPSAEPRESQILNTLRSIDGPVAFLYYDAQIRCLYFGRDRLGRRSLLINQAEDGNSISFSSVADVPVTGWEEVQADGIYSLNLESRLATPQGLKLDTRITKHEWLPSGRDHMVSSIGSFNMALPPEEHKLDFDSASVEMLRHRLSESLKLRVLNIPEPPSTLSDSDVRVAILFSGGLDSTVLARLAHDLVPTSQGIDLINVAFENPRQVAVDKTVRRAQPSLQATDVYEACPDRVTGRKAFPQLRSTCPDRHWRFIAVNVPYEEAISHKSRVVSLMYPHNTEMDLSIAFALYFAARGIGHSYTHKCDWEPTPPIITSPARVLLSGLGADELFGGYSRHEVAFKTGGYPRLVEELKLDISRIGQRNLGRDDRIMAHWGKEVRFPYLDEELVRFAISSPVWEKCDFQNQFHPAVIDPAKRILRLLADRLGLEAIAREKKRAIQFGSRTAKMGSRTGKVRGTTTIA</sequence>
<proteinExistence type="predicted"/>
<gene>
    <name evidence="1" type="ORF">F4820DRAFT_455307</name>
</gene>
<comment type="caution">
    <text evidence="1">The sequence shown here is derived from an EMBL/GenBank/DDBJ whole genome shotgun (WGS) entry which is preliminary data.</text>
</comment>
<protein>
    <submittedName>
        <fullName evidence="1">Asparagine synthase-domain-containing protein</fullName>
    </submittedName>
</protein>
<keyword evidence="2" id="KW-1185">Reference proteome</keyword>
<evidence type="ECO:0000313" key="1">
    <source>
        <dbReference type="EMBL" id="KAI4870509.1"/>
    </source>
</evidence>
<dbReference type="EMBL" id="MU393424">
    <property type="protein sequence ID" value="KAI4870509.1"/>
    <property type="molecule type" value="Genomic_DNA"/>
</dbReference>
<evidence type="ECO:0000313" key="2">
    <source>
        <dbReference type="Proteomes" id="UP001497700"/>
    </source>
</evidence>
<organism evidence="1 2">
    <name type="scientific">Hypoxylon rubiginosum</name>
    <dbReference type="NCBI Taxonomy" id="110542"/>
    <lineage>
        <taxon>Eukaryota</taxon>
        <taxon>Fungi</taxon>
        <taxon>Dikarya</taxon>
        <taxon>Ascomycota</taxon>
        <taxon>Pezizomycotina</taxon>
        <taxon>Sordariomycetes</taxon>
        <taxon>Xylariomycetidae</taxon>
        <taxon>Xylariales</taxon>
        <taxon>Hypoxylaceae</taxon>
        <taxon>Hypoxylon</taxon>
    </lineage>
</organism>
<reference evidence="1 2" key="1">
    <citation type="journal article" date="2022" name="New Phytol.">
        <title>Ecological generalism drives hyperdiversity of secondary metabolite gene clusters in xylarialean endophytes.</title>
        <authorList>
            <person name="Franco M.E.E."/>
            <person name="Wisecaver J.H."/>
            <person name="Arnold A.E."/>
            <person name="Ju Y.M."/>
            <person name="Slot J.C."/>
            <person name="Ahrendt S."/>
            <person name="Moore L.P."/>
            <person name="Eastman K.E."/>
            <person name="Scott K."/>
            <person name="Konkel Z."/>
            <person name="Mondo S.J."/>
            <person name="Kuo A."/>
            <person name="Hayes R.D."/>
            <person name="Haridas S."/>
            <person name="Andreopoulos B."/>
            <person name="Riley R."/>
            <person name="LaButti K."/>
            <person name="Pangilinan J."/>
            <person name="Lipzen A."/>
            <person name="Amirebrahimi M."/>
            <person name="Yan J."/>
            <person name="Adam C."/>
            <person name="Keymanesh K."/>
            <person name="Ng V."/>
            <person name="Louie K."/>
            <person name="Northen T."/>
            <person name="Drula E."/>
            <person name="Henrissat B."/>
            <person name="Hsieh H.M."/>
            <person name="Youens-Clark K."/>
            <person name="Lutzoni F."/>
            <person name="Miadlikowska J."/>
            <person name="Eastwood D.C."/>
            <person name="Hamelin R.C."/>
            <person name="Grigoriev I.V."/>
            <person name="U'Ren J.M."/>
        </authorList>
    </citation>
    <scope>NUCLEOTIDE SEQUENCE [LARGE SCALE GENOMIC DNA]</scope>
    <source>
        <strain evidence="1 2">CBS 119005</strain>
    </source>
</reference>